<dbReference type="PANTHER" id="PTHR32154:SF0">
    <property type="entry name" value="PYRUVATE-FLAVODOXIN OXIDOREDUCTASE-RELATED"/>
    <property type="match status" value="1"/>
</dbReference>
<feature type="domain" description="4Fe-4S ferredoxin-type" evidence="9">
    <location>
        <begin position="163"/>
        <end position="192"/>
    </location>
</feature>
<dbReference type="InterPro" id="IPR011766">
    <property type="entry name" value="TPP_enzyme_TPP-bd"/>
</dbReference>
<dbReference type="AlphaFoldDB" id="A0A1M6IYC3"/>
<dbReference type="SUPFAM" id="SSF53323">
    <property type="entry name" value="Pyruvate-ferredoxin oxidoreductase, PFOR, domain III"/>
    <property type="match status" value="1"/>
</dbReference>
<dbReference type="PANTHER" id="PTHR32154">
    <property type="entry name" value="PYRUVATE-FLAVODOXIN OXIDOREDUCTASE-RELATED"/>
    <property type="match status" value="1"/>
</dbReference>
<keyword evidence="2" id="KW-0813">Transport</keyword>
<dbReference type="SMART" id="SM00890">
    <property type="entry name" value="EKR"/>
    <property type="match status" value="1"/>
</dbReference>
<keyword evidence="11" id="KW-1185">Reference proteome</keyword>
<comment type="similarity">
    <text evidence="1">Belongs to the pyruvate:ferredoxin/flavodoxin oxidoreductase family.</text>
</comment>
<dbReference type="InterPro" id="IPR017896">
    <property type="entry name" value="4Fe4S_Fe-S-bd"/>
</dbReference>
<evidence type="ECO:0000259" key="9">
    <source>
        <dbReference type="PROSITE" id="PS51379"/>
    </source>
</evidence>
<dbReference type="SUPFAM" id="SSF52518">
    <property type="entry name" value="Thiamin diphosphate-binding fold (THDP-binding)"/>
    <property type="match status" value="1"/>
</dbReference>
<proteinExistence type="inferred from homology"/>
<dbReference type="Gene3D" id="3.40.50.970">
    <property type="match status" value="1"/>
</dbReference>
<feature type="non-terminal residue" evidence="10">
    <location>
        <position position="1"/>
    </location>
</feature>
<dbReference type="InterPro" id="IPR002869">
    <property type="entry name" value="Pyrv_flavodox_OxRed_cen"/>
</dbReference>
<evidence type="ECO:0000256" key="8">
    <source>
        <dbReference type="ARBA" id="ARBA00023014"/>
    </source>
</evidence>
<keyword evidence="10" id="KW-0670">Pyruvate</keyword>
<keyword evidence="7" id="KW-0408">Iron</keyword>
<dbReference type="GO" id="GO:0006979">
    <property type="term" value="P:response to oxidative stress"/>
    <property type="evidence" value="ECO:0007669"/>
    <property type="project" value="TreeGrafter"/>
</dbReference>
<dbReference type="CDD" id="cd03377">
    <property type="entry name" value="TPP_PFOR_PNO"/>
    <property type="match status" value="1"/>
</dbReference>
<dbReference type="Pfam" id="PF02775">
    <property type="entry name" value="TPP_enzyme_C"/>
    <property type="match status" value="1"/>
</dbReference>
<organism evidence="10 11">
    <name type="scientific">Lutispora thermophila DSM 19022</name>
    <dbReference type="NCBI Taxonomy" id="1122184"/>
    <lineage>
        <taxon>Bacteria</taxon>
        <taxon>Bacillati</taxon>
        <taxon>Bacillota</taxon>
        <taxon>Clostridia</taxon>
        <taxon>Lutisporales</taxon>
        <taxon>Lutisporaceae</taxon>
        <taxon>Lutispora</taxon>
    </lineage>
</organism>
<keyword evidence="5" id="KW-0249">Electron transport</keyword>
<keyword evidence="8" id="KW-0411">Iron-sulfur</keyword>
<dbReference type="SUPFAM" id="SSF54862">
    <property type="entry name" value="4Fe-4S ferredoxins"/>
    <property type="match status" value="1"/>
</dbReference>
<dbReference type="Proteomes" id="UP000184442">
    <property type="component" value="Unassembled WGS sequence"/>
</dbReference>
<dbReference type="STRING" id="1122184.SAMN02745176_03437"/>
<dbReference type="Gene3D" id="3.30.70.20">
    <property type="match status" value="1"/>
</dbReference>
<evidence type="ECO:0000256" key="5">
    <source>
        <dbReference type="ARBA" id="ARBA00022982"/>
    </source>
</evidence>
<dbReference type="InterPro" id="IPR017900">
    <property type="entry name" value="4Fe4S_Fe_S_CS"/>
</dbReference>
<evidence type="ECO:0000256" key="6">
    <source>
        <dbReference type="ARBA" id="ARBA00023002"/>
    </source>
</evidence>
<dbReference type="InterPro" id="IPR019752">
    <property type="entry name" value="Pyrv/ketoisovalerate_OxRed_cat"/>
</dbReference>
<keyword evidence="6" id="KW-0560">Oxidoreductase</keyword>
<keyword evidence="3" id="KW-0004">4Fe-4S</keyword>
<dbReference type="FunFam" id="3.40.50.970:FF:000041">
    <property type="entry name" value="Pyruvate:ferredoxin (Flavodoxin) oxidoreductase"/>
    <property type="match status" value="1"/>
</dbReference>
<protein>
    <submittedName>
        <fullName evidence="10">Pyruvate:ferredoxin (Flavodoxin) oxidoreductase, homodimeric</fullName>
    </submittedName>
</protein>
<dbReference type="InterPro" id="IPR011895">
    <property type="entry name" value="Pyrv_flavodox_OxRed"/>
</dbReference>
<dbReference type="InterPro" id="IPR050722">
    <property type="entry name" value="Pyruvate:ferred/Flavod_OxRd"/>
</dbReference>
<dbReference type="GO" id="GO:0022900">
    <property type="term" value="P:electron transport chain"/>
    <property type="evidence" value="ECO:0007669"/>
    <property type="project" value="InterPro"/>
</dbReference>
<evidence type="ECO:0000256" key="4">
    <source>
        <dbReference type="ARBA" id="ARBA00022723"/>
    </source>
</evidence>
<dbReference type="GO" id="GO:0005506">
    <property type="term" value="F:iron ion binding"/>
    <property type="evidence" value="ECO:0007669"/>
    <property type="project" value="InterPro"/>
</dbReference>
<dbReference type="Pfam" id="PF12838">
    <property type="entry name" value="Fer4_7"/>
    <property type="match status" value="1"/>
</dbReference>
<dbReference type="GO" id="GO:0016903">
    <property type="term" value="F:oxidoreductase activity, acting on the aldehyde or oxo group of donors"/>
    <property type="evidence" value="ECO:0007669"/>
    <property type="project" value="InterPro"/>
</dbReference>
<dbReference type="Gene3D" id="4.10.780.10">
    <property type="entry name" value="Pyruvate-flavodoxin oxidoreductase, EKR domain"/>
    <property type="match status" value="1"/>
</dbReference>
<dbReference type="Pfam" id="PF01558">
    <property type="entry name" value="POR"/>
    <property type="match status" value="1"/>
</dbReference>
<evidence type="ECO:0000313" key="10">
    <source>
        <dbReference type="EMBL" id="SHJ39382.1"/>
    </source>
</evidence>
<evidence type="ECO:0000313" key="11">
    <source>
        <dbReference type="Proteomes" id="UP000184442"/>
    </source>
</evidence>
<evidence type="ECO:0000256" key="3">
    <source>
        <dbReference type="ARBA" id="ARBA00022485"/>
    </source>
</evidence>
<evidence type="ECO:0000256" key="1">
    <source>
        <dbReference type="ARBA" id="ARBA00009032"/>
    </source>
</evidence>
<dbReference type="EMBL" id="FQZS01000042">
    <property type="protein sequence ID" value="SHJ39382.1"/>
    <property type="molecule type" value="Genomic_DNA"/>
</dbReference>
<dbReference type="OrthoDB" id="9794954at2"/>
<reference evidence="10 11" key="1">
    <citation type="submission" date="2016-11" db="EMBL/GenBank/DDBJ databases">
        <authorList>
            <person name="Jaros S."/>
            <person name="Januszkiewicz K."/>
            <person name="Wedrychowicz H."/>
        </authorList>
    </citation>
    <scope>NUCLEOTIDE SEQUENCE [LARGE SCALE GENOMIC DNA]</scope>
    <source>
        <strain evidence="10 11">DSM 19022</strain>
    </source>
</reference>
<evidence type="ECO:0000256" key="7">
    <source>
        <dbReference type="ARBA" id="ARBA00023004"/>
    </source>
</evidence>
<dbReference type="PROSITE" id="PS00198">
    <property type="entry name" value="4FE4S_FER_1"/>
    <property type="match status" value="1"/>
</dbReference>
<dbReference type="InterPro" id="IPR029061">
    <property type="entry name" value="THDP-binding"/>
</dbReference>
<keyword evidence="4" id="KW-0479">Metal-binding</keyword>
<feature type="domain" description="4Fe-4S ferredoxin-type" evidence="9">
    <location>
        <begin position="219"/>
        <end position="250"/>
    </location>
</feature>
<dbReference type="InterPro" id="IPR019456">
    <property type="entry name" value="Pyrv-flavodox_OxRtase_EKR"/>
</dbReference>
<dbReference type="Gene3D" id="3.40.920.10">
    <property type="entry name" value="Pyruvate-ferredoxin oxidoreductase, PFOR, domain III"/>
    <property type="match status" value="1"/>
</dbReference>
<sequence>EELERNLPAKVKKYIYENEINFYTINATKIASEIGLGGRTNMIMQAAFFKLANIIPVEEAVGYLKKSIKEEYGAKGDDTVNMNYMAVDKGIEALVKIEIKDEWKDAREETVEEKDLPSFIKDIKIPMDRQEGNNLPVSAFMDRVRGEIPAGTSKYEKRGVAVNVPRWIKENCIQCNQCSLVCPHAAIRPFLLDQEESKNKPEGFETLEARGKGLENLEFRIQVSTLDCTGCGNCAEVCPSKKKALVMLPFEEENKIQAHNWEYAMTIKNKEDKMDQYSIKGSQFKQPLFEFSGACAGCGETPYAKLITQLYGDRMLIANASGCSSIWGGSSPSSPFCPNQEGKGPAWASSLFEDNAEYGYGMALANRKIREKIKLLMEEFIKLNIESELNVYFKEWIEGINDPTISKKTTRQMLPLLETDTGNEKANEILREISSRKDYLVKKSVWVFGGDGWAYDIGYGGLDHVLASGEDINILVMDTEVYSNTGGQSSKATPTAAVAKFAASGKKIRKKDLGMMAATYGYVYVAQIALGADMNQAIKAIKEAESYNGPSLIIAYAPCINHGIRSGMGTTIRQEERAVKSGYWHLYRFDPRLKEEGKNPFQLDSKEPTESFMDFINSEIRYTSLRKTFPETADMLFKEAEKDAKEKYEKYLNMSKLGQ</sequence>
<gene>
    <name evidence="10" type="ORF">SAMN02745176_03437</name>
</gene>
<dbReference type="Pfam" id="PF10371">
    <property type="entry name" value="EKR"/>
    <property type="match status" value="1"/>
</dbReference>
<dbReference type="PROSITE" id="PS51379">
    <property type="entry name" value="4FE4S_FER_2"/>
    <property type="match status" value="2"/>
</dbReference>
<name>A0A1M6IYC3_9FIRM</name>
<dbReference type="GO" id="GO:0051539">
    <property type="term" value="F:4 iron, 4 sulfur cluster binding"/>
    <property type="evidence" value="ECO:0007669"/>
    <property type="project" value="UniProtKB-KW"/>
</dbReference>
<dbReference type="GO" id="GO:0030976">
    <property type="term" value="F:thiamine pyrophosphate binding"/>
    <property type="evidence" value="ECO:0007669"/>
    <property type="project" value="InterPro"/>
</dbReference>
<dbReference type="InterPro" id="IPR037112">
    <property type="entry name" value="Pyrv-flavodox_OxR_EKR_sf"/>
</dbReference>
<dbReference type="FunFam" id="3.30.70.20:FF:000022">
    <property type="entry name" value="Pyruvate:ferredoxin (Flavodoxin) oxidoreductase"/>
    <property type="match status" value="1"/>
</dbReference>
<dbReference type="RefSeq" id="WP_073027980.1">
    <property type="nucleotide sequence ID" value="NZ_FQZS01000042.1"/>
</dbReference>
<evidence type="ECO:0000256" key="2">
    <source>
        <dbReference type="ARBA" id="ARBA00022448"/>
    </source>
</evidence>
<dbReference type="NCBIfam" id="TIGR02176">
    <property type="entry name" value="pyruv_ox_red"/>
    <property type="match status" value="1"/>
</dbReference>
<accession>A0A1M6IYC3</accession>